<dbReference type="EMBL" id="CABIJS010000189">
    <property type="protein sequence ID" value="VUZ45865.1"/>
    <property type="molecule type" value="Genomic_DNA"/>
</dbReference>
<sequence>MTQMCPGLIYSIIWLFLVLWVAWPVAAFTASIYVFLLPFAACIPSLEGTLQQLLVIVELPLVWAKKCLQMSPLTDCSV</sequence>
<dbReference type="PANTHER" id="PTHR39948:SF1">
    <property type="entry name" value="GEO11419P1"/>
    <property type="match status" value="1"/>
</dbReference>
<keyword evidence="6" id="KW-1185">Reference proteome</keyword>
<dbReference type="EMBL" id="CABIJS010000189">
    <property type="protein sequence ID" value="VUZ45864.1"/>
    <property type="molecule type" value="Genomic_DNA"/>
</dbReference>
<dbReference type="EMBL" id="CABIJS010000381">
    <property type="protein sequence ID" value="VUZ50617.1"/>
    <property type="molecule type" value="Genomic_DNA"/>
</dbReference>
<evidence type="ECO:0000313" key="2">
    <source>
        <dbReference type="EMBL" id="VUZ40273.1"/>
    </source>
</evidence>
<keyword evidence="1" id="KW-1133">Transmembrane helix</keyword>
<gene>
    <name evidence="2" type="ORF">WMSIL1_LOCUS1536</name>
    <name evidence="4" type="ORF">WMSIL1_LOCUS5768</name>
    <name evidence="3" type="ORF">WMSIL1_LOCUS5770</name>
    <name evidence="5" type="ORF">WMSIL1_LOCUS9499</name>
</gene>
<accession>A0A564Y179</accession>
<name>A0A564Y179_HYMDI</name>
<dbReference type="EMBL" id="CABIJS010000033">
    <property type="protein sequence ID" value="VUZ40273.1"/>
    <property type="molecule type" value="Genomic_DNA"/>
</dbReference>
<evidence type="ECO:0000313" key="3">
    <source>
        <dbReference type="EMBL" id="VUZ45864.1"/>
    </source>
</evidence>
<evidence type="ECO:0000256" key="1">
    <source>
        <dbReference type="SAM" id="Phobius"/>
    </source>
</evidence>
<evidence type="ECO:0000313" key="6">
    <source>
        <dbReference type="Proteomes" id="UP000321570"/>
    </source>
</evidence>
<protein>
    <submittedName>
        <fullName evidence="2">Uncharacterized protein</fullName>
    </submittedName>
</protein>
<organism evidence="2 6">
    <name type="scientific">Hymenolepis diminuta</name>
    <name type="common">Rat tapeworm</name>
    <dbReference type="NCBI Taxonomy" id="6216"/>
    <lineage>
        <taxon>Eukaryota</taxon>
        <taxon>Metazoa</taxon>
        <taxon>Spiralia</taxon>
        <taxon>Lophotrochozoa</taxon>
        <taxon>Platyhelminthes</taxon>
        <taxon>Cestoda</taxon>
        <taxon>Eucestoda</taxon>
        <taxon>Cyclophyllidea</taxon>
        <taxon>Hymenolepididae</taxon>
        <taxon>Hymenolepis</taxon>
    </lineage>
</organism>
<reference evidence="2 6" key="1">
    <citation type="submission" date="2019-07" db="EMBL/GenBank/DDBJ databases">
        <authorList>
            <person name="Jastrzebski P J."/>
            <person name="Paukszto L."/>
            <person name="Jastrzebski P J."/>
        </authorList>
    </citation>
    <scope>NUCLEOTIDE SEQUENCE [LARGE SCALE GENOMIC DNA]</scope>
    <source>
        <strain evidence="2 6">WMS-il1</strain>
    </source>
</reference>
<evidence type="ECO:0000313" key="4">
    <source>
        <dbReference type="EMBL" id="VUZ45865.1"/>
    </source>
</evidence>
<dbReference type="PANTHER" id="PTHR39948">
    <property type="entry name" value="GEO11419P1"/>
    <property type="match status" value="1"/>
</dbReference>
<evidence type="ECO:0000313" key="5">
    <source>
        <dbReference type="EMBL" id="VUZ50617.1"/>
    </source>
</evidence>
<dbReference type="AlphaFoldDB" id="A0A564Y179"/>
<dbReference type="Proteomes" id="UP000321570">
    <property type="component" value="Unassembled WGS sequence"/>
</dbReference>
<proteinExistence type="predicted"/>
<keyword evidence="1" id="KW-0812">Transmembrane</keyword>
<keyword evidence="1" id="KW-0472">Membrane</keyword>
<feature type="transmembrane region" description="Helical" evidence="1">
    <location>
        <begin position="12"/>
        <end position="36"/>
    </location>
</feature>